<evidence type="ECO:0000256" key="1">
    <source>
        <dbReference type="ARBA" id="ARBA00004141"/>
    </source>
</evidence>
<evidence type="ECO:0000256" key="3">
    <source>
        <dbReference type="ARBA" id="ARBA00022692"/>
    </source>
</evidence>
<name>A0A246JQY6_9SPHN</name>
<dbReference type="Pfam" id="PF07690">
    <property type="entry name" value="MFS_1"/>
    <property type="match status" value="1"/>
</dbReference>
<keyword evidence="3 6" id="KW-0812">Transmembrane</keyword>
<dbReference type="AlphaFoldDB" id="A0A246JQY6"/>
<dbReference type="CDD" id="cd17328">
    <property type="entry name" value="MFS_spinster_like"/>
    <property type="match status" value="1"/>
</dbReference>
<comment type="caution">
    <text evidence="8">The sequence shown here is derived from an EMBL/GenBank/DDBJ whole genome shotgun (WGS) entry which is preliminary data.</text>
</comment>
<evidence type="ECO:0000259" key="7">
    <source>
        <dbReference type="PROSITE" id="PS50850"/>
    </source>
</evidence>
<protein>
    <recommendedName>
        <fullName evidence="7">Major facilitator superfamily (MFS) profile domain-containing protein</fullName>
    </recommendedName>
</protein>
<evidence type="ECO:0000256" key="2">
    <source>
        <dbReference type="ARBA" id="ARBA00022448"/>
    </source>
</evidence>
<keyword evidence="4 6" id="KW-1133">Transmembrane helix</keyword>
<evidence type="ECO:0000256" key="5">
    <source>
        <dbReference type="ARBA" id="ARBA00023136"/>
    </source>
</evidence>
<dbReference type="InterPro" id="IPR036259">
    <property type="entry name" value="MFS_trans_sf"/>
</dbReference>
<reference evidence="8 9" key="1">
    <citation type="journal article" date="2002" name="Int. J. Syst. Evol. Microbiol.">
        <title>Sphingopyxis witflariensis sp. nov., isolated from activated sludge.</title>
        <authorList>
            <person name="Kampfer P."/>
            <person name="Witzenberger R."/>
            <person name="Denner E.B."/>
            <person name="Busse H.J."/>
            <person name="Neef A."/>
        </authorList>
    </citation>
    <scope>NUCLEOTIDE SEQUENCE [LARGE SCALE GENOMIC DNA]</scope>
    <source>
        <strain evidence="8 9">DSM 14551</strain>
    </source>
</reference>
<proteinExistence type="predicted"/>
<feature type="transmembrane region" description="Helical" evidence="6">
    <location>
        <begin position="181"/>
        <end position="201"/>
    </location>
</feature>
<dbReference type="PANTHER" id="PTHR23505:SF79">
    <property type="entry name" value="PROTEIN SPINSTER"/>
    <property type="match status" value="1"/>
</dbReference>
<dbReference type="PROSITE" id="PS50850">
    <property type="entry name" value="MFS"/>
    <property type="match status" value="1"/>
</dbReference>
<keyword evidence="5 6" id="KW-0472">Membrane</keyword>
<feature type="transmembrane region" description="Helical" evidence="6">
    <location>
        <begin position="60"/>
        <end position="84"/>
    </location>
</feature>
<comment type="subcellular location">
    <subcellularLocation>
        <location evidence="1">Membrane</location>
        <topology evidence="1">Multi-pass membrane protein</topology>
    </subcellularLocation>
</comment>
<dbReference type="PANTHER" id="PTHR23505">
    <property type="entry name" value="SPINSTER"/>
    <property type="match status" value="1"/>
</dbReference>
<feature type="transmembrane region" description="Helical" evidence="6">
    <location>
        <begin position="26"/>
        <end position="48"/>
    </location>
</feature>
<evidence type="ECO:0000313" key="9">
    <source>
        <dbReference type="Proteomes" id="UP000197097"/>
    </source>
</evidence>
<dbReference type="InterPro" id="IPR044770">
    <property type="entry name" value="MFS_spinster-like"/>
</dbReference>
<feature type="transmembrane region" description="Helical" evidence="6">
    <location>
        <begin position="301"/>
        <end position="320"/>
    </location>
</feature>
<evidence type="ECO:0000256" key="6">
    <source>
        <dbReference type="SAM" id="Phobius"/>
    </source>
</evidence>
<feature type="transmembrane region" description="Helical" evidence="6">
    <location>
        <begin position="268"/>
        <end position="289"/>
    </location>
</feature>
<dbReference type="InterPro" id="IPR011701">
    <property type="entry name" value="MFS"/>
</dbReference>
<sequence length="436" mass="46467">MVSRWSMECRLLSAQPAPGFLRRHGLLLALTLIIVIHAVDRLAIVILLEDIKRDLLLSDAQLGLLSGFAFVALYVVAGIPMAFVSDRSNRSRTIGVALTAMGGMTMLCGMAQNFLQLVAARCGLGISASPCVPAAHSIIADVYPPAQRTTALSITESGFFVGSFVGLWVCGWIATDYGWRIAFFAIGMLPLLLGLSVLAWMRDPVRALRDNKVQLGFRDTMRTIVGVRAVRWYVAGSAFAVFASAGMMTWLPALMIRSYGMTRTEAGGLIGAINGVGGLILTIAVGVVADRLARREARWNLWIPALLFAASAPFAAFAFLSHSPAVLIGCFAVAACMITACSAPIISYSQQITPPNVHAMVTASIFLVFNLAGFGLAPLAVGALSDYLARTGQPEHSLQQALLYLTAPSLVIAALLVFIGGRFEAETSPPPQRAEP</sequence>
<dbReference type="GO" id="GO:0022857">
    <property type="term" value="F:transmembrane transporter activity"/>
    <property type="evidence" value="ECO:0007669"/>
    <property type="project" value="InterPro"/>
</dbReference>
<feature type="transmembrane region" description="Helical" evidence="6">
    <location>
        <begin position="157"/>
        <end position="175"/>
    </location>
</feature>
<accession>A0A246JQY6</accession>
<evidence type="ECO:0000256" key="4">
    <source>
        <dbReference type="ARBA" id="ARBA00022989"/>
    </source>
</evidence>
<evidence type="ECO:0000313" key="8">
    <source>
        <dbReference type="EMBL" id="OWQ95389.1"/>
    </source>
</evidence>
<dbReference type="Gene3D" id="1.20.1250.20">
    <property type="entry name" value="MFS general substrate transporter like domains"/>
    <property type="match status" value="2"/>
</dbReference>
<dbReference type="Proteomes" id="UP000197097">
    <property type="component" value="Unassembled WGS sequence"/>
</dbReference>
<feature type="transmembrane region" description="Helical" evidence="6">
    <location>
        <begin position="360"/>
        <end position="381"/>
    </location>
</feature>
<feature type="transmembrane region" description="Helical" evidence="6">
    <location>
        <begin position="326"/>
        <end position="348"/>
    </location>
</feature>
<dbReference type="SUPFAM" id="SSF103473">
    <property type="entry name" value="MFS general substrate transporter"/>
    <property type="match status" value="1"/>
</dbReference>
<dbReference type="InterPro" id="IPR020846">
    <property type="entry name" value="MFS_dom"/>
</dbReference>
<feature type="transmembrane region" description="Helical" evidence="6">
    <location>
        <begin position="401"/>
        <end position="423"/>
    </location>
</feature>
<dbReference type="EMBL" id="NISJ01000007">
    <property type="protein sequence ID" value="OWQ95389.1"/>
    <property type="molecule type" value="Genomic_DNA"/>
</dbReference>
<feature type="domain" description="Major facilitator superfamily (MFS) profile" evidence="7">
    <location>
        <begin position="26"/>
        <end position="424"/>
    </location>
</feature>
<organism evidence="8 9">
    <name type="scientific">Sphingopyxis witflariensis</name>
    <dbReference type="NCBI Taxonomy" id="173675"/>
    <lineage>
        <taxon>Bacteria</taxon>
        <taxon>Pseudomonadati</taxon>
        <taxon>Pseudomonadota</taxon>
        <taxon>Alphaproteobacteria</taxon>
        <taxon>Sphingomonadales</taxon>
        <taxon>Sphingomonadaceae</taxon>
        <taxon>Sphingopyxis</taxon>
    </lineage>
</organism>
<keyword evidence="2" id="KW-0813">Transport</keyword>
<dbReference type="GO" id="GO:0016020">
    <property type="term" value="C:membrane"/>
    <property type="evidence" value="ECO:0007669"/>
    <property type="project" value="UniProtKB-SubCell"/>
</dbReference>
<gene>
    <name evidence="8" type="ORF">CDQ91_13995</name>
</gene>
<keyword evidence="9" id="KW-1185">Reference proteome</keyword>
<feature type="transmembrane region" description="Helical" evidence="6">
    <location>
        <begin position="232"/>
        <end position="256"/>
    </location>
</feature>